<dbReference type="PROSITE" id="PS51726">
    <property type="entry name" value="MYST_HAT"/>
    <property type="match status" value="1"/>
</dbReference>
<dbReference type="FunFam" id="1.10.10.10:FF:000092">
    <property type="entry name" value="Histone acetyltransferase"/>
    <property type="match status" value="1"/>
</dbReference>
<evidence type="ECO:0000313" key="22">
    <source>
        <dbReference type="Proteomes" id="UP000288716"/>
    </source>
</evidence>
<dbReference type="InterPro" id="IPR040706">
    <property type="entry name" value="Zf-MYST"/>
</dbReference>
<dbReference type="VEuPathDB" id="VectorBase:LDEU003662"/>
<dbReference type="PROSITE" id="PS51802">
    <property type="entry name" value="ZF_CCHHC"/>
    <property type="match status" value="1"/>
</dbReference>
<dbReference type="GO" id="GO:0010485">
    <property type="term" value="F:histone H4 acetyltransferase activity"/>
    <property type="evidence" value="ECO:0007669"/>
    <property type="project" value="TreeGrafter"/>
</dbReference>
<dbReference type="SUPFAM" id="SSF103637">
    <property type="entry name" value="CCHHC domain"/>
    <property type="match status" value="1"/>
</dbReference>
<keyword evidence="12" id="KW-0007">Acetylation</keyword>
<comment type="subcellular location">
    <subcellularLocation>
        <location evidence="3">Chromosome</location>
        <location evidence="3">Centromere</location>
    </subcellularLocation>
    <subcellularLocation>
        <location evidence="2">Cytoplasm</location>
        <location evidence="2">Cytosol</location>
    </subcellularLocation>
    <subcellularLocation>
        <location evidence="1 18">Nucleus</location>
    </subcellularLocation>
</comment>
<dbReference type="EC" id="2.3.1.48" evidence="18"/>
<accession>A0A443SLG0</accession>
<comment type="caution">
    <text evidence="21">The sequence shown here is derived from an EMBL/GenBank/DDBJ whole genome shotgun (WGS) entry which is preliminary data.</text>
</comment>
<dbReference type="GO" id="GO:0008270">
    <property type="term" value="F:zinc ion binding"/>
    <property type="evidence" value="ECO:0007669"/>
    <property type="project" value="UniProtKB-KW"/>
</dbReference>
<feature type="non-terminal residue" evidence="21">
    <location>
        <position position="1"/>
    </location>
</feature>
<dbReference type="InterPro" id="IPR016181">
    <property type="entry name" value="Acyl_CoA_acyltransferase"/>
</dbReference>
<feature type="region of interest" description="Disordered" evidence="19">
    <location>
        <begin position="1"/>
        <end position="86"/>
    </location>
</feature>
<dbReference type="FunFam" id="3.30.60.60:FF:000001">
    <property type="entry name" value="Histone acetyltransferase"/>
    <property type="match status" value="1"/>
</dbReference>
<proteinExistence type="inferred from homology"/>
<evidence type="ECO:0000256" key="8">
    <source>
        <dbReference type="ARBA" id="ARBA00022723"/>
    </source>
</evidence>
<dbReference type="GO" id="GO:0003712">
    <property type="term" value="F:transcription coregulator activity"/>
    <property type="evidence" value="ECO:0007669"/>
    <property type="project" value="TreeGrafter"/>
</dbReference>
<feature type="domain" description="MYST-type HAT" evidence="20">
    <location>
        <begin position="230"/>
        <end position="504"/>
    </location>
</feature>
<keyword evidence="16" id="KW-0137">Centromere</keyword>
<evidence type="ECO:0000256" key="13">
    <source>
        <dbReference type="ARBA" id="ARBA00023015"/>
    </source>
</evidence>
<dbReference type="STRING" id="299467.A0A443SLG0"/>
<dbReference type="Pfam" id="PF01853">
    <property type="entry name" value="MOZ_SAS"/>
    <property type="match status" value="1"/>
</dbReference>
<feature type="compositionally biased region" description="Basic residues" evidence="19">
    <location>
        <begin position="14"/>
        <end position="23"/>
    </location>
</feature>
<dbReference type="Gene3D" id="3.40.630.30">
    <property type="match status" value="1"/>
</dbReference>
<feature type="active site" description="Proton donor/acceptor" evidence="17">
    <location>
        <position position="406"/>
    </location>
</feature>
<keyword evidence="8" id="KW-0479">Metal-binding</keyword>
<evidence type="ECO:0000256" key="18">
    <source>
        <dbReference type="RuleBase" id="RU361211"/>
    </source>
</evidence>
<dbReference type="GO" id="GO:0003682">
    <property type="term" value="F:chromatin binding"/>
    <property type="evidence" value="ECO:0007669"/>
    <property type="project" value="TreeGrafter"/>
</dbReference>
<evidence type="ECO:0000256" key="1">
    <source>
        <dbReference type="ARBA" id="ARBA00004123"/>
    </source>
</evidence>
<evidence type="ECO:0000256" key="6">
    <source>
        <dbReference type="ARBA" id="ARBA00022679"/>
    </source>
</evidence>
<dbReference type="Gene3D" id="4.10.320.30">
    <property type="match status" value="1"/>
</dbReference>
<evidence type="ECO:0000313" key="21">
    <source>
        <dbReference type="EMBL" id="RWS28378.1"/>
    </source>
</evidence>
<keyword evidence="10" id="KW-0862">Zinc</keyword>
<dbReference type="Pfam" id="PF01530">
    <property type="entry name" value="zf-C2HC"/>
    <property type="match status" value="1"/>
</dbReference>
<evidence type="ECO:0000256" key="17">
    <source>
        <dbReference type="PIRSR" id="PIRSR602717-51"/>
    </source>
</evidence>
<evidence type="ECO:0000256" key="11">
    <source>
        <dbReference type="ARBA" id="ARBA00022853"/>
    </source>
</evidence>
<dbReference type="GO" id="GO:0006357">
    <property type="term" value="P:regulation of transcription by RNA polymerase II"/>
    <property type="evidence" value="ECO:0007669"/>
    <property type="project" value="TreeGrafter"/>
</dbReference>
<keyword evidence="6 21" id="KW-0808">Transferase</keyword>
<feature type="non-terminal residue" evidence="21">
    <location>
        <position position="514"/>
    </location>
</feature>
<dbReference type="GO" id="GO:0045815">
    <property type="term" value="P:transcription initiation-coupled chromatin remodeling"/>
    <property type="evidence" value="ECO:0007669"/>
    <property type="project" value="UniProtKB-ARBA"/>
</dbReference>
<dbReference type="PANTHER" id="PTHR10615:SF161">
    <property type="entry name" value="HISTONE ACETYLTRANSFERASE KAT7"/>
    <property type="match status" value="1"/>
</dbReference>
<evidence type="ECO:0000256" key="15">
    <source>
        <dbReference type="ARBA" id="ARBA00023242"/>
    </source>
</evidence>
<evidence type="ECO:0000256" key="10">
    <source>
        <dbReference type="ARBA" id="ARBA00022833"/>
    </source>
</evidence>
<dbReference type="EMBL" id="NCKV01001417">
    <property type="protein sequence ID" value="RWS28378.1"/>
    <property type="molecule type" value="Genomic_DNA"/>
</dbReference>
<dbReference type="InterPro" id="IPR036060">
    <property type="entry name" value="Znf_C2H2C_sf"/>
</dbReference>
<dbReference type="InterPro" id="IPR050603">
    <property type="entry name" value="MYST_HAT"/>
</dbReference>
<dbReference type="Gene3D" id="1.10.10.10">
    <property type="entry name" value="Winged helix-like DNA-binding domain superfamily/Winged helix DNA-binding domain"/>
    <property type="match status" value="1"/>
</dbReference>
<evidence type="ECO:0000256" key="9">
    <source>
        <dbReference type="ARBA" id="ARBA00022771"/>
    </source>
</evidence>
<comment type="similarity">
    <text evidence="4 18">Belongs to the MYST (SAS/MOZ) family.</text>
</comment>
<evidence type="ECO:0000256" key="14">
    <source>
        <dbReference type="ARBA" id="ARBA00023163"/>
    </source>
</evidence>
<dbReference type="Gene3D" id="3.30.60.60">
    <property type="entry name" value="N-acetyl transferase-like"/>
    <property type="match status" value="1"/>
</dbReference>
<evidence type="ECO:0000256" key="12">
    <source>
        <dbReference type="ARBA" id="ARBA00022990"/>
    </source>
</evidence>
<evidence type="ECO:0000259" key="20">
    <source>
        <dbReference type="PROSITE" id="PS51726"/>
    </source>
</evidence>
<dbReference type="GO" id="GO:0005829">
    <property type="term" value="C:cytosol"/>
    <property type="evidence" value="ECO:0007669"/>
    <property type="project" value="UniProtKB-SubCell"/>
</dbReference>
<dbReference type="GO" id="GO:1902035">
    <property type="term" value="P:positive regulation of hematopoietic stem cell proliferation"/>
    <property type="evidence" value="ECO:0007669"/>
    <property type="project" value="UniProtKB-ARBA"/>
</dbReference>
<dbReference type="InterPro" id="IPR036388">
    <property type="entry name" value="WH-like_DNA-bd_sf"/>
</dbReference>
<dbReference type="Pfam" id="PF17772">
    <property type="entry name" value="zf-MYST"/>
    <property type="match status" value="1"/>
</dbReference>
<organism evidence="21 22">
    <name type="scientific">Leptotrombidium deliense</name>
    <dbReference type="NCBI Taxonomy" id="299467"/>
    <lineage>
        <taxon>Eukaryota</taxon>
        <taxon>Metazoa</taxon>
        <taxon>Ecdysozoa</taxon>
        <taxon>Arthropoda</taxon>
        <taxon>Chelicerata</taxon>
        <taxon>Arachnida</taxon>
        <taxon>Acari</taxon>
        <taxon>Acariformes</taxon>
        <taxon>Trombidiformes</taxon>
        <taxon>Prostigmata</taxon>
        <taxon>Anystina</taxon>
        <taxon>Parasitengona</taxon>
        <taxon>Trombiculoidea</taxon>
        <taxon>Trombiculidae</taxon>
        <taxon>Leptotrombidium</taxon>
    </lineage>
</organism>
<dbReference type="GO" id="GO:0006260">
    <property type="term" value="P:DNA replication"/>
    <property type="evidence" value="ECO:0007669"/>
    <property type="project" value="UniProtKB-KW"/>
</dbReference>
<keyword evidence="13" id="KW-0805">Transcription regulation</keyword>
<keyword evidence="7" id="KW-0235">DNA replication</keyword>
<keyword evidence="5" id="KW-0963">Cytoplasm</keyword>
<feature type="compositionally biased region" description="Acidic residues" evidence="19">
    <location>
        <begin position="29"/>
        <end position="38"/>
    </location>
</feature>
<dbReference type="AlphaFoldDB" id="A0A443SLG0"/>
<dbReference type="InterPro" id="IPR002515">
    <property type="entry name" value="Znf_C2H2C"/>
</dbReference>
<dbReference type="InterPro" id="IPR002717">
    <property type="entry name" value="HAT_MYST-type"/>
</dbReference>
<dbReference type="GO" id="GO:0000775">
    <property type="term" value="C:chromosome, centromeric region"/>
    <property type="evidence" value="ECO:0007669"/>
    <property type="project" value="UniProtKB-SubCell"/>
</dbReference>
<evidence type="ECO:0000256" key="5">
    <source>
        <dbReference type="ARBA" id="ARBA00022490"/>
    </source>
</evidence>
<evidence type="ECO:0000256" key="2">
    <source>
        <dbReference type="ARBA" id="ARBA00004514"/>
    </source>
</evidence>
<dbReference type="GO" id="GO:0036409">
    <property type="term" value="C:histone H3-K14 acetyltransferase complex"/>
    <property type="evidence" value="ECO:0007669"/>
    <property type="project" value="UniProtKB-ARBA"/>
</dbReference>
<dbReference type="PANTHER" id="PTHR10615">
    <property type="entry name" value="HISTONE ACETYLTRANSFERASE"/>
    <property type="match status" value="1"/>
</dbReference>
<evidence type="ECO:0000256" key="19">
    <source>
        <dbReference type="SAM" id="MobiDB-lite"/>
    </source>
</evidence>
<reference evidence="21 22" key="1">
    <citation type="journal article" date="2018" name="Gigascience">
        <title>Genomes of trombidid mites reveal novel predicted allergens and laterally-transferred genes associated with secondary metabolism.</title>
        <authorList>
            <person name="Dong X."/>
            <person name="Chaisiri K."/>
            <person name="Xia D."/>
            <person name="Armstrong S.D."/>
            <person name="Fang Y."/>
            <person name="Donnelly M.J."/>
            <person name="Kadowaki T."/>
            <person name="McGarry J.W."/>
            <person name="Darby A.C."/>
            <person name="Makepeace B.L."/>
        </authorList>
    </citation>
    <scope>NUCLEOTIDE SEQUENCE [LARGE SCALE GENOMIC DNA]</scope>
    <source>
        <strain evidence="21">UoL-UT</strain>
    </source>
</reference>
<dbReference type="SUPFAM" id="SSF55729">
    <property type="entry name" value="Acyl-CoA N-acyltransferases (Nat)"/>
    <property type="match status" value="1"/>
</dbReference>
<evidence type="ECO:0000256" key="4">
    <source>
        <dbReference type="ARBA" id="ARBA00010107"/>
    </source>
</evidence>
<keyword evidence="14" id="KW-0804">Transcription</keyword>
<keyword evidence="9" id="KW-0863">Zinc-finger</keyword>
<evidence type="ECO:0000256" key="3">
    <source>
        <dbReference type="ARBA" id="ARBA00004584"/>
    </source>
</evidence>
<keyword evidence="15 18" id="KW-0539">Nucleus</keyword>
<keyword evidence="11" id="KW-0156">Chromatin regulator</keyword>
<keyword evidence="22" id="KW-1185">Reference proteome</keyword>
<sequence>AESTSDEELERKITRVTRSKAKEKKADEDSSGGDEGDNVNESKKILRNKPAPKNVKNQKSKHVAPKSSKRKRADDEDNVACKKEEDDVEEVQCPVPGCDSKGHLSGKFETHVTMSTCPLFHNLTPEDCIERYERRSRRRETAEQITVKSSLRKTPIKEEKYHNLIEHRRKDMCSVLTTSPTKRKENLPKTNNAREPNIRNLTPIFDFEMFREAQARAAELLQEQLKDVNSKRHGIKNIEMGKYEMEVWYSSPYPEEYLCLPKIYICEFCLKYFNSRLVLKRHMLKCPWHCPPGDEIYRKANISIFEIDGEKNKFYCQNLCLVAKLFLDHKTLYYDVEPFKFYIMTECDSEGFHIIGYFSKEKNSFLNYNVSCILTFPPYQKQGYGRMLIDFSYLLTKMEGKVGSPEKPLSDLGLISYRSYWKNVILEYLSSYEGSEISIKDLSQETAINAYDIVSTLQALGMLKYWKGKHLVLTRKEILDEYRAKLKKRKNAKTIDESCLRWQPSTNCVANTGK</sequence>
<gene>
    <name evidence="21" type="ORF">B4U80_08620</name>
</gene>
<dbReference type="FunFam" id="3.40.630.30:FF:000001">
    <property type="entry name" value="Histone acetyltransferase"/>
    <property type="match status" value="1"/>
</dbReference>
<dbReference type="Proteomes" id="UP000288716">
    <property type="component" value="Unassembled WGS sequence"/>
</dbReference>
<evidence type="ECO:0000256" key="16">
    <source>
        <dbReference type="ARBA" id="ARBA00023328"/>
    </source>
</evidence>
<evidence type="ECO:0000256" key="7">
    <source>
        <dbReference type="ARBA" id="ARBA00022705"/>
    </source>
</evidence>
<feature type="compositionally biased region" description="Basic residues" evidence="19">
    <location>
        <begin position="56"/>
        <end position="71"/>
    </location>
</feature>
<name>A0A443SLG0_9ACAR</name>
<comment type="catalytic activity">
    <reaction evidence="18">
        <text>L-lysyl-[protein] + acetyl-CoA = N(6)-acetyl-L-lysyl-[protein] + CoA + H(+)</text>
        <dbReference type="Rhea" id="RHEA:45948"/>
        <dbReference type="Rhea" id="RHEA-COMP:9752"/>
        <dbReference type="Rhea" id="RHEA-COMP:10731"/>
        <dbReference type="ChEBI" id="CHEBI:15378"/>
        <dbReference type="ChEBI" id="CHEBI:29969"/>
        <dbReference type="ChEBI" id="CHEBI:57287"/>
        <dbReference type="ChEBI" id="CHEBI:57288"/>
        <dbReference type="ChEBI" id="CHEBI:61930"/>
        <dbReference type="EC" id="2.3.1.48"/>
    </reaction>
</comment>
<protein>
    <recommendedName>
        <fullName evidence="18">Histone acetyltransferase</fullName>
        <ecNumber evidence="18">2.3.1.48</ecNumber>
    </recommendedName>
</protein>
<dbReference type="GO" id="GO:0010484">
    <property type="term" value="F:histone H3 acetyltransferase activity"/>
    <property type="evidence" value="ECO:0007669"/>
    <property type="project" value="TreeGrafter"/>
</dbReference>
<dbReference type="OrthoDB" id="787137at2759"/>